<reference evidence="1 2" key="1">
    <citation type="journal article" date="2019" name="Sci. Rep.">
        <title>Orb-weaving spider Araneus ventricosus genome elucidates the spidroin gene catalogue.</title>
        <authorList>
            <person name="Kono N."/>
            <person name="Nakamura H."/>
            <person name="Ohtoshi R."/>
            <person name="Moran D.A.P."/>
            <person name="Shinohara A."/>
            <person name="Yoshida Y."/>
            <person name="Fujiwara M."/>
            <person name="Mori M."/>
            <person name="Tomita M."/>
            <person name="Arakawa K."/>
        </authorList>
    </citation>
    <scope>NUCLEOTIDE SEQUENCE [LARGE SCALE GENOMIC DNA]</scope>
</reference>
<sequence>MDAVHPLVEFNSLKHIASPLDSLPGVFFHTKLLTHTDKSPQHSENLRQAAFEVISNIPIKATVIYTLKAAGIKLDILIVGFSLSMVGVKLLLNEEMLTTAQFSTPKLSPLIWL</sequence>
<evidence type="ECO:0000313" key="1">
    <source>
        <dbReference type="EMBL" id="GBM52779.1"/>
    </source>
</evidence>
<dbReference type="AlphaFoldDB" id="A0A4Y2GJ85"/>
<gene>
    <name evidence="1" type="ORF">AVEN_34193_1</name>
</gene>
<organism evidence="1 2">
    <name type="scientific">Araneus ventricosus</name>
    <name type="common">Orbweaver spider</name>
    <name type="synonym">Epeira ventricosa</name>
    <dbReference type="NCBI Taxonomy" id="182803"/>
    <lineage>
        <taxon>Eukaryota</taxon>
        <taxon>Metazoa</taxon>
        <taxon>Ecdysozoa</taxon>
        <taxon>Arthropoda</taxon>
        <taxon>Chelicerata</taxon>
        <taxon>Arachnida</taxon>
        <taxon>Araneae</taxon>
        <taxon>Araneomorphae</taxon>
        <taxon>Entelegynae</taxon>
        <taxon>Araneoidea</taxon>
        <taxon>Araneidae</taxon>
        <taxon>Araneus</taxon>
    </lineage>
</organism>
<dbReference type="Proteomes" id="UP000499080">
    <property type="component" value="Unassembled WGS sequence"/>
</dbReference>
<evidence type="ECO:0000313" key="2">
    <source>
        <dbReference type="Proteomes" id="UP000499080"/>
    </source>
</evidence>
<proteinExistence type="predicted"/>
<accession>A0A4Y2GJ85</accession>
<keyword evidence="2" id="KW-1185">Reference proteome</keyword>
<protein>
    <submittedName>
        <fullName evidence="1">Uncharacterized protein</fullName>
    </submittedName>
</protein>
<dbReference type="EMBL" id="BGPR01001393">
    <property type="protein sequence ID" value="GBM52779.1"/>
    <property type="molecule type" value="Genomic_DNA"/>
</dbReference>
<name>A0A4Y2GJ85_ARAVE</name>
<comment type="caution">
    <text evidence="1">The sequence shown here is derived from an EMBL/GenBank/DDBJ whole genome shotgun (WGS) entry which is preliminary data.</text>
</comment>